<gene>
    <name evidence="6" type="ORF">FRZ44_23760</name>
</gene>
<dbReference type="Gene3D" id="2.60.40.1930">
    <property type="match status" value="1"/>
</dbReference>
<dbReference type="Pfam" id="PF11974">
    <property type="entry name" value="bMG3"/>
    <property type="match status" value="1"/>
</dbReference>
<dbReference type="Pfam" id="PF21142">
    <property type="entry name" value="A2M_bMG2"/>
    <property type="match status" value="1"/>
</dbReference>
<dbReference type="InterPro" id="IPR011625">
    <property type="entry name" value="A2M_N_BRD"/>
</dbReference>
<keyword evidence="7" id="KW-1185">Reference proteome</keyword>
<dbReference type="InterPro" id="IPR008930">
    <property type="entry name" value="Terpenoid_cyclase/PrenylTrfase"/>
</dbReference>
<dbReference type="InterPro" id="IPR041246">
    <property type="entry name" value="Bact_MG10"/>
</dbReference>
<dbReference type="Pfam" id="PF17962">
    <property type="entry name" value="bMG6"/>
    <property type="match status" value="1"/>
</dbReference>
<dbReference type="Pfam" id="PF00207">
    <property type="entry name" value="A2M"/>
    <property type="match status" value="1"/>
</dbReference>
<dbReference type="InterPro" id="IPR051802">
    <property type="entry name" value="YfhM-like"/>
</dbReference>
<dbReference type="Pfam" id="PF07703">
    <property type="entry name" value="A2M_BRD"/>
    <property type="match status" value="1"/>
</dbReference>
<sequence length="1730" mass="186008">MNFVRCLALGLALALPALSAWAQDMPIATQAADRYQSDIQQRYKSGSDPDKADALRIAGETAEQAGQTGVAISNYEQAVAFGGADYEIWHSLAKLNRDQQSFDQAVGAGWLAYQAAETPEDRAAALDIAASALRSLDQPEEALAAYQLALDQTPDDSNLKDRVAELTDLIGLKLDTVDVERTGDSPNICLRFTANLLDPKQVHYKDYVTVTPAFEPSFIASGNQLCITGGAYGTDYDVALKTGFPSAERKSLMQGQTVSVPGGVRDPSLGFDSNTYVLPRTGGQGVPLVSVNYESAKLELLRINDRNLIRQITDGRFLRVLDGYDRNDIANNLGETVWTGVVEIESKPNQRVVTAVPIDQILPSTKPGVYLLMAAPPEQTNADDWAQQATQWLIVTDMGMTSMSGADGLNLFVRSLQDGEALRKVEVNLIARNNDILASTETDRDGLAHFDSGLLRGEGGREAVAVVASRKDGDFAFLDLTQAAFDLSDRGVGGRLPPGPSDLFLYFDRGVYRPSETVHLTGLLRDEAGKAMTGLPLTLKLLRPDGSEAETFSLKDGGAGSYQRDIPVSGTARTGVWTVEAYLDPAGKPIASATYLVEEVVPARIEATLTSDQPAYIPGAETTPNLDLAVKYLYGAMGAGLPVKGEAVVGKATDPFPAYPGFHFDLADEAIDPVRTELAGGVTDENGEAQIPLYLDNIPDTAQPLSATVRVEVADVGGRSISEVLELPIRNRPLALGIKPLFSDDTVDRGANASFEAIAVGDDGSRKALDKVTYRLVQEDWDYQWFLRNGYWDYQAVVRDIPGTTGEIAIAADAPGKIQLPVDYGQYRLEIYDPESGAAASYRFTAGWWARAGSGDTPDTLQVTADKPTYAPGDEAELFVRPPFAGQVLLAIATDRIIATRVVDATPDGVSVKFDVDANWGAGAYVLATAFRPGSSEQTRGPGRAIGVAWLAIDPEIHRLGVAMTVPEVINPRQKIDVPIAVAGLGGSGDAYVTLAAVDEGVLELTDFKTPDPVDYFFGKRRLGVEIRDLYGRLINAANANRGVIRSGGDAAMSRRAAPPGTTLVALFSGPVKLDADGKATVSLDVPDYNGRLRLMAVAWSNDKVGASETPLVVRDPLVALIATPRFLAPGDRSTLTVSLQNMEAPAGTYHVAITSDDVFQLGEGATSDHDLAQGAAAVLTIPLLGHTVGTGHITVAIEGPEGFKLDRQIVLGVRPAQLPEVQRVAHQLAPGDSFELGPDLVSSYLPGTGEVLTSLGGRPDFDLAGVLRGLDRYPYGCIEQTVSRALPLLYAADLERDLGLVEDDDGLKRRVQSAIGRVLEMQRWDGSFALWDSYGLTEPWLSSYAVDFLTRARAKGYVVPDFAYKEGLDWLRYHAADHQNDSPSALSSRSYAIYVLASANAADPGLVRYMFDRNKRKLPSKLAVMQLGAALALIGDNSRAADAAQIALDTRRRWSGDANDYYESDLRDTAAMLALSTEAKVPGVDPSPLIDDLASAIGTDPWLSTQEQGWIVLAGAALGSSPRIAVAVGDGQTQDRTEPLYLRPKPEQIAAGLQIANRGEGPIWANTTVFGVPSQPRGAVKNQGFTIERKYFTLAGEATDLSHVAQNDVIVTVVTIRDDGSRGSQALLIDLLPAGFELENVRLANARQTDQFAWMPELSDALYTEYLDDRFITAFESYPGYEYSFAYMIRAVTPGHYRVPAASVEDMYRPTRIGRGAMGQAEIEAAGTP</sequence>
<name>A0A5J6MLA9_9PROT</name>
<feature type="signal peptide" evidence="3">
    <location>
        <begin position="1"/>
        <end position="22"/>
    </location>
</feature>
<dbReference type="Gene3D" id="1.25.40.10">
    <property type="entry name" value="Tetratricopeptide repeat domain"/>
    <property type="match status" value="1"/>
</dbReference>
<dbReference type="InterPro" id="IPR026284">
    <property type="entry name" value="A2MG_proteobact"/>
</dbReference>
<feature type="domain" description="Alpha-2-macroglobulin" evidence="5">
    <location>
        <begin position="1065"/>
        <end position="1154"/>
    </location>
</feature>
<dbReference type="PIRSF" id="PIRSF038980">
    <property type="entry name" value="A2M_bac"/>
    <property type="match status" value="1"/>
</dbReference>
<dbReference type="InterPro" id="IPR041203">
    <property type="entry name" value="Bact_A2M_MG5"/>
</dbReference>
<dbReference type="Pfam" id="PF01835">
    <property type="entry name" value="MG2"/>
    <property type="match status" value="1"/>
</dbReference>
<dbReference type="InterPro" id="IPR002890">
    <property type="entry name" value="MG2"/>
</dbReference>
<feature type="domain" description="Alpha-2-macroglobulin bait region" evidence="4">
    <location>
        <begin position="861"/>
        <end position="1005"/>
    </location>
</feature>
<dbReference type="SUPFAM" id="SSF48239">
    <property type="entry name" value="Terpenoid cyclases/Protein prenyltransferases"/>
    <property type="match status" value="1"/>
</dbReference>
<dbReference type="PANTHER" id="PTHR40094">
    <property type="entry name" value="ALPHA-2-MACROGLOBULIN HOMOLOG"/>
    <property type="match status" value="1"/>
</dbReference>
<feature type="chain" id="PRO_5023834263" evidence="3">
    <location>
        <begin position="23"/>
        <end position="1730"/>
    </location>
</feature>
<dbReference type="Pfam" id="PF17973">
    <property type="entry name" value="bMG10"/>
    <property type="match status" value="1"/>
</dbReference>
<organism evidence="6 7">
    <name type="scientific">Hypericibacter terrae</name>
    <dbReference type="NCBI Taxonomy" id="2602015"/>
    <lineage>
        <taxon>Bacteria</taxon>
        <taxon>Pseudomonadati</taxon>
        <taxon>Pseudomonadota</taxon>
        <taxon>Alphaproteobacteria</taxon>
        <taxon>Rhodospirillales</taxon>
        <taxon>Dongiaceae</taxon>
        <taxon>Hypericibacter</taxon>
    </lineage>
</organism>
<dbReference type="InterPro" id="IPR049120">
    <property type="entry name" value="A2M_bMG2"/>
</dbReference>
<dbReference type="Proteomes" id="UP000326202">
    <property type="component" value="Chromosome"/>
</dbReference>
<evidence type="ECO:0000313" key="7">
    <source>
        <dbReference type="Proteomes" id="UP000326202"/>
    </source>
</evidence>
<dbReference type="SUPFAM" id="SSF48452">
    <property type="entry name" value="TPR-like"/>
    <property type="match status" value="1"/>
</dbReference>
<dbReference type="PANTHER" id="PTHR40094:SF1">
    <property type="entry name" value="UBIQUITIN DOMAIN-CONTAINING PROTEIN"/>
    <property type="match status" value="1"/>
</dbReference>
<keyword evidence="2 3" id="KW-0732">Signal</keyword>
<dbReference type="EMBL" id="CP042906">
    <property type="protein sequence ID" value="QEX17080.1"/>
    <property type="molecule type" value="Genomic_DNA"/>
</dbReference>
<accession>A0A5J6MLA9</accession>
<proteinExistence type="inferred from homology"/>
<evidence type="ECO:0000256" key="3">
    <source>
        <dbReference type="SAM" id="SignalP"/>
    </source>
</evidence>
<protein>
    <submittedName>
        <fullName evidence="6">Membrane protein</fullName>
    </submittedName>
</protein>
<dbReference type="RefSeq" id="WP_191908549.1">
    <property type="nucleotide sequence ID" value="NZ_CP042906.1"/>
</dbReference>
<evidence type="ECO:0000259" key="4">
    <source>
        <dbReference type="SMART" id="SM01359"/>
    </source>
</evidence>
<dbReference type="Gene3D" id="1.50.10.20">
    <property type="match status" value="1"/>
</dbReference>
<evidence type="ECO:0000256" key="1">
    <source>
        <dbReference type="ARBA" id="ARBA00010556"/>
    </source>
</evidence>
<comment type="similarity">
    <text evidence="1">Belongs to the protease inhibitor I39 (alpha-2-macroglobulin) family. Bacterial alpha-2-macroglobulin subfamily.</text>
</comment>
<dbReference type="InterPro" id="IPR041462">
    <property type="entry name" value="Bact_A2M_MG6"/>
</dbReference>
<evidence type="ECO:0000256" key="2">
    <source>
        <dbReference type="ARBA" id="ARBA00022729"/>
    </source>
</evidence>
<evidence type="ECO:0000313" key="6">
    <source>
        <dbReference type="EMBL" id="QEX17080.1"/>
    </source>
</evidence>
<dbReference type="Pfam" id="PF17972">
    <property type="entry name" value="bMG5"/>
    <property type="match status" value="1"/>
</dbReference>
<evidence type="ECO:0000259" key="5">
    <source>
        <dbReference type="SMART" id="SM01360"/>
    </source>
</evidence>
<dbReference type="InterPro" id="IPR021868">
    <property type="entry name" value="Alpha_2_Macroglob_MG3"/>
</dbReference>
<dbReference type="InterPro" id="IPR011990">
    <property type="entry name" value="TPR-like_helical_dom_sf"/>
</dbReference>
<reference evidence="6 7" key="1">
    <citation type="submission" date="2019-08" db="EMBL/GenBank/DDBJ databases">
        <title>Hyperibacter terrae gen. nov., sp. nov. and Hyperibacter viscosus sp. nov., two new members in the family Rhodospirillaceae isolated from the rhizosphere of Hypericum perforatum.</title>
        <authorList>
            <person name="Noviana Z."/>
        </authorList>
    </citation>
    <scope>NUCLEOTIDE SEQUENCE [LARGE SCALE GENOMIC DNA]</scope>
    <source>
        <strain evidence="6 7">R5913</strain>
    </source>
</reference>
<dbReference type="CDD" id="cd02891">
    <property type="entry name" value="A2M_like"/>
    <property type="match status" value="1"/>
</dbReference>
<dbReference type="SMART" id="SM01360">
    <property type="entry name" value="A2M"/>
    <property type="match status" value="1"/>
</dbReference>
<dbReference type="KEGG" id="htq:FRZ44_23760"/>
<dbReference type="GO" id="GO:0004866">
    <property type="term" value="F:endopeptidase inhibitor activity"/>
    <property type="evidence" value="ECO:0007669"/>
    <property type="project" value="InterPro"/>
</dbReference>
<dbReference type="SMART" id="SM01359">
    <property type="entry name" value="A2M_N_2"/>
    <property type="match status" value="1"/>
</dbReference>
<dbReference type="InterPro" id="IPR047565">
    <property type="entry name" value="Alpha-macroglob_thiol-ester_cl"/>
</dbReference>
<dbReference type="SMART" id="SM01419">
    <property type="entry name" value="Thiol-ester_cl"/>
    <property type="match status" value="1"/>
</dbReference>
<dbReference type="InterPro" id="IPR001599">
    <property type="entry name" value="Macroglobln_a2"/>
</dbReference>